<dbReference type="Pfam" id="PF08386">
    <property type="entry name" value="Abhydrolase_4"/>
    <property type="match status" value="1"/>
</dbReference>
<keyword evidence="1 4" id="KW-0378">Hydrolase</keyword>
<accession>A0AAX0VH08</accession>
<dbReference type="Proteomes" id="UP000234847">
    <property type="component" value="Unassembled WGS sequence"/>
</dbReference>
<proteinExistence type="predicted"/>
<evidence type="ECO:0000259" key="2">
    <source>
        <dbReference type="Pfam" id="PF00561"/>
    </source>
</evidence>
<reference evidence="4 5" key="1">
    <citation type="submission" date="2017-12" db="EMBL/GenBank/DDBJ databases">
        <title>Phylogenetic diversity of female urinary microbiome.</title>
        <authorList>
            <person name="Thomas-White K."/>
            <person name="Wolfe A.J."/>
        </authorList>
    </citation>
    <scope>NUCLEOTIDE SEQUENCE [LARGE SCALE GENOMIC DNA]</scope>
    <source>
        <strain evidence="4 5">UMB0038</strain>
    </source>
</reference>
<dbReference type="InterPro" id="IPR029058">
    <property type="entry name" value="AB_hydrolase_fold"/>
</dbReference>
<feature type="domain" description="AB hydrolase-1" evidence="2">
    <location>
        <begin position="69"/>
        <end position="194"/>
    </location>
</feature>
<sequence>MLCSPPEHSTGDLDVRAPRDCHGFMESPLTPHPIGATLLPRLPGAVPVLLEFEDVQLGGYAWWRDRQAPAILLLHGWGEDASTMAPVAHQVLERGRHAVSISLRGWHGSTGVDDYGLSASLDISRVLAWIRRQPDVAGIVLVGFSMGGLMAALAAADQPAGALDGVVLVNAPAELRSFARDTAFGGARRYLEKTLQPRQWQDSSPLNHADRLSHPLLVVVGTEDTMTPPDQGRRLADAAPASALFEVAGMGHHPTHGEWAQILEAADTQFDLGRVAKGWSLAVLTGDVGRTTFSGNIDLDTV</sequence>
<evidence type="ECO:0000313" key="5">
    <source>
        <dbReference type="Proteomes" id="UP000234847"/>
    </source>
</evidence>
<evidence type="ECO:0000256" key="1">
    <source>
        <dbReference type="ARBA" id="ARBA00022801"/>
    </source>
</evidence>
<evidence type="ECO:0000259" key="3">
    <source>
        <dbReference type="Pfam" id="PF08386"/>
    </source>
</evidence>
<dbReference type="InterPro" id="IPR013595">
    <property type="entry name" value="Pept_S33_TAP-like_C"/>
</dbReference>
<dbReference type="InterPro" id="IPR000073">
    <property type="entry name" value="AB_hydrolase_1"/>
</dbReference>
<dbReference type="Pfam" id="PF00561">
    <property type="entry name" value="Abhydrolase_1"/>
    <property type="match status" value="1"/>
</dbReference>
<protein>
    <submittedName>
        <fullName evidence="4">Alpha/beta hydrolase</fullName>
    </submittedName>
</protein>
<dbReference type="PANTHER" id="PTHR43798:SF31">
    <property type="entry name" value="AB HYDROLASE SUPERFAMILY PROTEIN YCLE"/>
    <property type="match status" value="1"/>
</dbReference>
<dbReference type="EMBL" id="PKJT01000035">
    <property type="protein sequence ID" value="PKZ78558.1"/>
    <property type="molecule type" value="Genomic_DNA"/>
</dbReference>
<evidence type="ECO:0000313" key="4">
    <source>
        <dbReference type="EMBL" id="PKZ78558.1"/>
    </source>
</evidence>
<dbReference type="PANTHER" id="PTHR43798">
    <property type="entry name" value="MONOACYLGLYCEROL LIPASE"/>
    <property type="match status" value="1"/>
</dbReference>
<dbReference type="GO" id="GO:0016787">
    <property type="term" value="F:hydrolase activity"/>
    <property type="evidence" value="ECO:0007669"/>
    <property type="project" value="UniProtKB-KW"/>
</dbReference>
<dbReference type="Gene3D" id="3.40.50.1820">
    <property type="entry name" value="alpha/beta hydrolase"/>
    <property type="match status" value="1"/>
</dbReference>
<feature type="domain" description="Peptidase S33 tripeptidyl aminopeptidase-like C-terminal" evidence="3">
    <location>
        <begin position="206"/>
        <end position="254"/>
    </location>
</feature>
<dbReference type="GO" id="GO:0016020">
    <property type="term" value="C:membrane"/>
    <property type="evidence" value="ECO:0007669"/>
    <property type="project" value="TreeGrafter"/>
</dbReference>
<organism evidence="4 5">
    <name type="scientific">Micrococcus luteus</name>
    <name type="common">Micrococcus lysodeikticus</name>
    <dbReference type="NCBI Taxonomy" id="1270"/>
    <lineage>
        <taxon>Bacteria</taxon>
        <taxon>Bacillati</taxon>
        <taxon>Actinomycetota</taxon>
        <taxon>Actinomycetes</taxon>
        <taxon>Micrococcales</taxon>
        <taxon>Micrococcaceae</taxon>
        <taxon>Micrococcus</taxon>
    </lineage>
</organism>
<dbReference type="InterPro" id="IPR050266">
    <property type="entry name" value="AB_hydrolase_sf"/>
</dbReference>
<gene>
    <name evidence="4" type="ORF">CYJ95_12440</name>
</gene>
<comment type="caution">
    <text evidence="4">The sequence shown here is derived from an EMBL/GenBank/DDBJ whole genome shotgun (WGS) entry which is preliminary data.</text>
</comment>
<dbReference type="SUPFAM" id="SSF53474">
    <property type="entry name" value="alpha/beta-Hydrolases"/>
    <property type="match status" value="1"/>
</dbReference>
<dbReference type="AlphaFoldDB" id="A0AAX0VH08"/>
<name>A0AAX0VH08_MICLU</name>